<dbReference type="Gene3D" id="1.10.510.10">
    <property type="entry name" value="Transferase(Phosphotransferase) domain 1"/>
    <property type="match status" value="1"/>
</dbReference>
<dbReference type="GO" id="GO:0005524">
    <property type="term" value="F:ATP binding"/>
    <property type="evidence" value="ECO:0007669"/>
    <property type="project" value="UniProtKB-KW"/>
</dbReference>
<accession>A0A8J4BKT5</accession>
<feature type="transmembrane region" description="Helical" evidence="7">
    <location>
        <begin position="1797"/>
        <end position="1816"/>
    </location>
</feature>
<sequence length="1824" mass="182567">MNVLSCFSPCIGKCFSADQNGAGYDSASPPPPPVMETCSSEALTNTAPVRILSGDAQPWRVASPQDQPLLSQLSPGCLRPLALLGEGAYGCVELCRVSVTIPIAPSGLDSPNDQPLAEQHSTNVPADSSMTSHPSTDSGQDPASSLRQQPGPSSAAGSTITAPDGAAGSEAVISPREEVVVRPGRFSVHRLRLTPHPSEALAPSPCATPPAPSRFARLSRLHCRQGPLRASAPSGSLAAATPGSKGILGGSGVSLGAGASPTGIPAATASGAWPTTPPSAPRPSSAAGPSGIGGCSEFTRGSLFPRPRSLGSATPAHSGPPSTRSTKLPPQSFSAANPSTPAGGYGSGYAAGSAVFSSELVVAVKRIGYGRIMNRSGGGGRGREPDGCAACTGGAIGRGRGGSGPSRTRLSRMQAIELLQLARCRECPFIVRVFGCVQDDARSVVASATAGGGDDGVGGGGGGGNAASGVAAVSKQSLRPSKLSPRRPQPPASSSPSCRIVMEWAEGGDLGSLIKALSSRRGPCSDPSRERLLMSETSARFYLACLVEALSFLHGKGLLHRDVKPANLLLTSDGRAKLGDLGMVCHLDRDGMAAGRAGTPNYMAPEVWAYGTGPKYSSYSANADLWSAGVVLYELLTGHLPESHPDEYLRRSWSFTPRHAAFSAELRDLLGRLVMPRPRRRLQSCAELVAHPWFAGFDWQGLRDGTLPAPYVPAAHRPPPSTATHLLASASSITAGVGLMPPLLEENGPSGAAATTGSSRGTGSYAAAAVRAILRVPSAGALRQSATAVTVAGTMSTGTPTVPSQAGPVPTASLSGQPAVEFQACLVSSAGGAVRHGQQSHHASSPLSPAAAAAGPLSVWRSLGWPAPARSSPAGTSAPASATSSTMSLSAACVASPQGTWLRRGASYASGYVRDVCTAASTAGGGGGSFGFIGPALASVLSPVLASPKSPNIVRATSATAVASGSGRPGLNPEGVASTRVGSSVAAEAVAGTTDAIRTTSGSPPPLAGYGNGGDCARVAPAICSCAFSASETPTTSHSTSPFLLSTAAAATGTDFALRGDSGTFPAGSDSSGGALGGRGPSHGGPNCTGTGGVVVWQPTPPAVRLVGSIESQPPTNSMPPAHPQGQRFGLLGYSPSSGESSACLTQNLSQIAADTSTPGPCNALSVCSGPSLSSSTLAATAPQPGLLSALASLQHHVQGLGPTGRRAGWWLQQRLADAATLAATLPDQLHFAAAAAAAVMGGKVGENVDGRSPTAAMERLCKSDSGASPRGGGAAAHCSTRVVRSVVVSGTCAGDVLHGQCPSDTEGDCGNEDIEAESLAEARMCGRTAPLQQSPPVASSAEVRELAAATYGSRDNKDYGKSLPPADATDVTSAPTGNVPAAAASSVVEAPQNYSCQMAAPCWITSSRRTSSGELSDGSHNSSRRAPWPAVPPLLLSLPPSLPHGMAEVTGGGADAATVVVLVRRSTGSSGAAVDAGDNMIPVVCERSPCGGAAISGVEGASQGMGEKPVHLVQGDKAVGSYPPTAGVQECGAGATGGAVTTATEGVTPRRRDPLASPRLAAARNPPLAHKRTGSFCFDPLDQARSASQPTASSATPRPSTQPSTPGRTRVRGTSFSFDVGGLLSAGLLLGGSPALLAEDASGAVCITSEGDVLSGHASADACSKPRSFSVGSACANPTAAAVVALAAVADVAAATFSRGQPSPQSPRLLQPPNYQPGSVAAKKSNGGSPDGPGPNPSVSAIASLTSGPGSDPNSRTPTSVSGSGPVTTLHDSGRVAQAHQLQPRHPWHQWQAGEAVALLYAACVAVLVMAWAVILEGPDVNF</sequence>
<feature type="compositionally biased region" description="Gly residues" evidence="6">
    <location>
        <begin position="1074"/>
        <end position="1083"/>
    </location>
</feature>
<evidence type="ECO:0000256" key="2">
    <source>
        <dbReference type="ARBA" id="ARBA00022679"/>
    </source>
</evidence>
<feature type="region of interest" description="Disordered" evidence="6">
    <location>
        <begin position="1409"/>
        <end position="1428"/>
    </location>
</feature>
<feature type="compositionally biased region" description="Polar residues" evidence="6">
    <location>
        <begin position="109"/>
        <end position="161"/>
    </location>
</feature>
<keyword evidence="10" id="KW-1185">Reference proteome</keyword>
<dbReference type="PANTHER" id="PTHR24353">
    <property type="entry name" value="CYCLIC NUCLEOTIDE-DEPENDENT PROTEIN KINASE"/>
    <property type="match status" value="1"/>
</dbReference>
<dbReference type="Proteomes" id="UP000747399">
    <property type="component" value="Unassembled WGS sequence"/>
</dbReference>
<feature type="region of interest" description="Disordered" evidence="6">
    <location>
        <begin position="107"/>
        <end position="174"/>
    </location>
</feature>
<feature type="compositionally biased region" description="Polar residues" evidence="6">
    <location>
        <begin position="320"/>
        <end position="339"/>
    </location>
</feature>
<feature type="compositionally biased region" description="Low complexity" evidence="6">
    <location>
        <begin position="1699"/>
        <end position="1714"/>
    </location>
</feature>
<feature type="region of interest" description="Disordered" evidence="6">
    <location>
        <begin position="266"/>
        <end position="339"/>
    </location>
</feature>
<feature type="compositionally biased region" description="Polar residues" evidence="6">
    <location>
        <begin position="1409"/>
        <end position="1422"/>
    </location>
</feature>
<reference evidence="9" key="1">
    <citation type="journal article" date="2021" name="Proc. Natl. Acad. Sci. U.S.A.">
        <title>Three genomes in the algal genus Volvox reveal the fate of a haploid sex-determining region after a transition to homothallism.</title>
        <authorList>
            <person name="Yamamoto K."/>
            <person name="Hamaji T."/>
            <person name="Kawai-Toyooka H."/>
            <person name="Matsuzaki R."/>
            <person name="Takahashi F."/>
            <person name="Nishimura Y."/>
            <person name="Kawachi M."/>
            <person name="Noguchi H."/>
            <person name="Minakuchi Y."/>
            <person name="Umen J.G."/>
            <person name="Toyoda A."/>
            <person name="Nozaki H."/>
        </authorList>
    </citation>
    <scope>NUCLEOTIDE SEQUENCE</scope>
    <source>
        <strain evidence="9">NIES-3780</strain>
    </source>
</reference>
<keyword evidence="7" id="KW-0472">Membrane</keyword>
<dbReference type="EMBL" id="BNCO01000041">
    <property type="protein sequence ID" value="GIL60721.1"/>
    <property type="molecule type" value="Genomic_DNA"/>
</dbReference>
<keyword evidence="4" id="KW-0418">Kinase</keyword>
<dbReference type="InterPro" id="IPR011009">
    <property type="entry name" value="Kinase-like_dom_sf"/>
</dbReference>
<feature type="region of interest" description="Disordered" evidence="6">
    <location>
        <begin position="1061"/>
        <end position="1091"/>
    </location>
</feature>
<proteinExistence type="predicted"/>
<dbReference type="SUPFAM" id="SSF56112">
    <property type="entry name" value="Protein kinase-like (PK-like)"/>
    <property type="match status" value="1"/>
</dbReference>
<keyword evidence="7" id="KW-0812">Transmembrane</keyword>
<keyword evidence="3" id="KW-0547">Nucleotide-binding</keyword>
<dbReference type="InterPro" id="IPR000719">
    <property type="entry name" value="Prot_kinase_dom"/>
</dbReference>
<feature type="compositionally biased region" description="Polar residues" evidence="6">
    <location>
        <begin position="1742"/>
        <end position="1772"/>
    </location>
</feature>
<evidence type="ECO:0000256" key="5">
    <source>
        <dbReference type="ARBA" id="ARBA00022840"/>
    </source>
</evidence>
<feature type="region of interest" description="Disordered" evidence="6">
    <location>
        <begin position="1699"/>
        <end position="1772"/>
    </location>
</feature>
<comment type="caution">
    <text evidence="9">The sequence shown here is derived from an EMBL/GenBank/DDBJ whole genome shotgun (WGS) entry which is preliminary data.</text>
</comment>
<keyword evidence="2" id="KW-0808">Transferase</keyword>
<evidence type="ECO:0000256" key="6">
    <source>
        <dbReference type="SAM" id="MobiDB-lite"/>
    </source>
</evidence>
<evidence type="ECO:0000256" key="3">
    <source>
        <dbReference type="ARBA" id="ARBA00022741"/>
    </source>
</evidence>
<feature type="region of interest" description="Disordered" evidence="6">
    <location>
        <begin position="1538"/>
        <end position="1614"/>
    </location>
</feature>
<feature type="domain" description="Protein kinase" evidence="8">
    <location>
        <begin position="334"/>
        <end position="694"/>
    </location>
</feature>
<dbReference type="SMART" id="SM00220">
    <property type="entry name" value="S_TKc"/>
    <property type="match status" value="1"/>
</dbReference>
<feature type="compositionally biased region" description="Gly residues" evidence="6">
    <location>
        <begin position="451"/>
        <end position="466"/>
    </location>
</feature>
<dbReference type="Pfam" id="PF00069">
    <property type="entry name" value="Pkinase"/>
    <property type="match status" value="1"/>
</dbReference>
<dbReference type="PANTHER" id="PTHR24353:SF147">
    <property type="entry name" value="CGMP-DEPENDENT SERINE_THREONIN PROTEIN KINASE-RELATED"/>
    <property type="match status" value="1"/>
</dbReference>
<gene>
    <name evidence="9" type="ORF">Vafri_15253</name>
</gene>
<feature type="compositionally biased region" description="Low complexity" evidence="6">
    <location>
        <begin position="1556"/>
        <end position="1569"/>
    </location>
</feature>
<evidence type="ECO:0000256" key="4">
    <source>
        <dbReference type="ARBA" id="ARBA00022777"/>
    </source>
</evidence>
<protein>
    <recommendedName>
        <fullName evidence="8">Protein kinase domain-containing protein</fullName>
    </recommendedName>
</protein>
<keyword evidence="5" id="KW-0067">ATP-binding</keyword>
<dbReference type="InterPro" id="IPR008271">
    <property type="entry name" value="Ser/Thr_kinase_AS"/>
</dbReference>
<evidence type="ECO:0000313" key="10">
    <source>
        <dbReference type="Proteomes" id="UP000747399"/>
    </source>
</evidence>
<evidence type="ECO:0000313" key="9">
    <source>
        <dbReference type="EMBL" id="GIL60721.1"/>
    </source>
</evidence>
<evidence type="ECO:0000259" key="8">
    <source>
        <dbReference type="PROSITE" id="PS50011"/>
    </source>
</evidence>
<feature type="compositionally biased region" description="Low complexity" evidence="6">
    <location>
        <begin position="1539"/>
        <end position="1548"/>
    </location>
</feature>
<dbReference type="PROSITE" id="PS50011">
    <property type="entry name" value="PROTEIN_KINASE_DOM"/>
    <property type="match status" value="1"/>
</dbReference>
<evidence type="ECO:0000256" key="1">
    <source>
        <dbReference type="ARBA" id="ARBA00022527"/>
    </source>
</evidence>
<keyword evidence="1" id="KW-0723">Serine/threonine-protein kinase</keyword>
<feature type="compositionally biased region" description="Low complexity" evidence="6">
    <location>
        <begin position="1584"/>
        <end position="1609"/>
    </location>
</feature>
<dbReference type="GO" id="GO:0004674">
    <property type="term" value="F:protein serine/threonine kinase activity"/>
    <property type="evidence" value="ECO:0007669"/>
    <property type="project" value="UniProtKB-KW"/>
</dbReference>
<name>A0A8J4BKT5_9CHLO</name>
<feature type="region of interest" description="Disordered" evidence="6">
    <location>
        <begin position="451"/>
        <end position="497"/>
    </location>
</feature>
<keyword evidence="7" id="KW-1133">Transmembrane helix</keyword>
<dbReference type="PROSITE" id="PS00108">
    <property type="entry name" value="PROTEIN_KINASE_ST"/>
    <property type="match status" value="1"/>
</dbReference>
<organism evidence="9 10">
    <name type="scientific">Volvox africanus</name>
    <dbReference type="NCBI Taxonomy" id="51714"/>
    <lineage>
        <taxon>Eukaryota</taxon>
        <taxon>Viridiplantae</taxon>
        <taxon>Chlorophyta</taxon>
        <taxon>core chlorophytes</taxon>
        <taxon>Chlorophyceae</taxon>
        <taxon>CS clade</taxon>
        <taxon>Chlamydomonadales</taxon>
        <taxon>Volvocaceae</taxon>
        <taxon>Volvox</taxon>
    </lineage>
</organism>
<evidence type="ECO:0000256" key="7">
    <source>
        <dbReference type="SAM" id="Phobius"/>
    </source>
</evidence>
<feature type="region of interest" description="Disordered" evidence="6">
    <location>
        <begin position="1353"/>
        <end position="1375"/>
    </location>
</feature>